<reference evidence="2 3" key="1">
    <citation type="submission" date="2017-12" db="EMBL/GenBank/DDBJ databases">
        <authorList>
            <person name="Hurst M.R.H."/>
        </authorList>
    </citation>
    <scope>NUCLEOTIDE SEQUENCE [LARGE SCALE GENOMIC DNA]</scope>
    <source>
        <strain evidence="2 3">SY-3-19</strain>
    </source>
</reference>
<name>A0A2S7K2M4_9PROT</name>
<feature type="domain" description="Antitoxin SocA-like Panacea" evidence="1">
    <location>
        <begin position="56"/>
        <end position="160"/>
    </location>
</feature>
<evidence type="ECO:0000259" key="1">
    <source>
        <dbReference type="Pfam" id="PF13274"/>
    </source>
</evidence>
<dbReference type="AlphaFoldDB" id="A0A2S7K2M4"/>
<protein>
    <recommendedName>
        <fullName evidence="1">Antitoxin SocA-like Panacea domain-containing protein</fullName>
    </recommendedName>
</protein>
<dbReference type="InterPro" id="IPR025272">
    <property type="entry name" value="SocA_Panacea"/>
</dbReference>
<dbReference type="Proteomes" id="UP000239504">
    <property type="component" value="Unassembled WGS sequence"/>
</dbReference>
<sequence>MVASAREIQISSWGTGGQVADAQREPAAGFDNEKAAQIAAYFCQKAGAEGLEKLKLIKLIYLAERLYLERYGMLMNLDEFYSLPHGPIASSALNGINGEIDHPAWKQIAVSEDDDRTVKLAGEIDPDHLSKADVAVLEEVWNKFKHLTASEIRNYTHKNCPEYTELEQGRLPITVKDMLTAVGAADAQSLSDEIESFRKAIARLPQHAH</sequence>
<dbReference type="EMBL" id="PJCH01000011">
    <property type="protein sequence ID" value="PQA86750.1"/>
    <property type="molecule type" value="Genomic_DNA"/>
</dbReference>
<dbReference type="OrthoDB" id="9813053at2"/>
<keyword evidence="3" id="KW-1185">Reference proteome</keyword>
<dbReference type="Pfam" id="PF13274">
    <property type="entry name" value="SocA_Panacea"/>
    <property type="match status" value="1"/>
</dbReference>
<comment type="caution">
    <text evidence="2">The sequence shown here is derived from an EMBL/GenBank/DDBJ whole genome shotgun (WGS) entry which is preliminary data.</text>
</comment>
<evidence type="ECO:0000313" key="3">
    <source>
        <dbReference type="Proteomes" id="UP000239504"/>
    </source>
</evidence>
<proteinExistence type="predicted"/>
<gene>
    <name evidence="2" type="ORF">CW354_14770</name>
</gene>
<evidence type="ECO:0000313" key="2">
    <source>
        <dbReference type="EMBL" id="PQA86750.1"/>
    </source>
</evidence>
<organism evidence="2 3">
    <name type="scientific">Hyphococcus luteus</name>
    <dbReference type="NCBI Taxonomy" id="2058213"/>
    <lineage>
        <taxon>Bacteria</taxon>
        <taxon>Pseudomonadati</taxon>
        <taxon>Pseudomonadota</taxon>
        <taxon>Alphaproteobacteria</taxon>
        <taxon>Parvularculales</taxon>
        <taxon>Parvularculaceae</taxon>
        <taxon>Hyphococcus</taxon>
    </lineage>
</organism>
<accession>A0A2S7K2M4</accession>